<dbReference type="EMBL" id="JAPEIS010000007">
    <property type="protein sequence ID" value="KAJ8064154.1"/>
    <property type="molecule type" value="Genomic_DNA"/>
</dbReference>
<feature type="domain" description="DUF8212" evidence="2">
    <location>
        <begin position="226"/>
        <end position="256"/>
    </location>
</feature>
<dbReference type="PANTHER" id="PTHR10622:SF10">
    <property type="entry name" value="HET DOMAIN-CONTAINING PROTEIN"/>
    <property type="match status" value="1"/>
</dbReference>
<feature type="domain" description="Heterokaryon incompatibility" evidence="1">
    <location>
        <begin position="22"/>
        <end position="115"/>
    </location>
</feature>
<dbReference type="OrthoDB" id="20872at2759"/>
<comment type="caution">
    <text evidence="3">The sequence shown here is derived from an EMBL/GenBank/DDBJ whole genome shotgun (WGS) entry which is preliminary data.</text>
</comment>
<protein>
    <recommendedName>
        <fullName evidence="5">Heterokaryon incompatibility domain-containing protein</fullName>
    </recommendedName>
</protein>
<sequence length="611" mass="69396">MRLINAKTLELGEFFGDSIPSYAILSHTWGLQKDEVSLQDWQFRKEEAFEKPGFFKINAICEEALLNNLGYAWIDTMCIDKTSSSELSEAINSMFVWYRNAVVCYVYLSDVSKSDEHIFPQEQFYASRWFTRGWTLQELLAPSTIIFYSCEWIRLGTKSDLDTSITSITGIDSDYLLSPNNLKHASVSEKMYWASARTTTRAEDIAYCLLGIFDITMPLLYGEGDRAFVRLQEEIIKVSPDHTIFCWSWIHKHVPSDWGSVLAPCPSVFKFSKDFQPISHSSPHSMTNIGLSIEVRVINGWRCHLVVLRAKIYQDNGRTNACIPVTLSSGESSYARIRGPTIQPLSIPVYWIPRFPRKNIIIQSKMSSSLETLINVFGEGLSQNTRYNSQNGCYMVFGFNKGSFQIPTELETEVDAALIQVPKSHQNSSFSRTLTTTRALAETDGPDNTLSFLIAFKTSAGKFCMIRPTFRIKVWDKLDTRVIGGLMRVTCDDLNCVIFIGKKASLRVEFGNRISTVWYCGVFPHYSWGENRKTRAALLKTILDGIATEGWGYSWSGSELRNEISTVHLLAISRSLPSLTLGDWALRKKNVKYSLALQKPLKFETYRLHTS</sequence>
<evidence type="ECO:0000313" key="4">
    <source>
        <dbReference type="Proteomes" id="UP001152300"/>
    </source>
</evidence>
<evidence type="ECO:0000259" key="1">
    <source>
        <dbReference type="Pfam" id="PF06985"/>
    </source>
</evidence>
<dbReference type="AlphaFoldDB" id="A0A9X0AJV7"/>
<dbReference type="PANTHER" id="PTHR10622">
    <property type="entry name" value="HET DOMAIN-CONTAINING PROTEIN"/>
    <property type="match status" value="1"/>
</dbReference>
<dbReference type="InterPro" id="IPR058525">
    <property type="entry name" value="DUF8212"/>
</dbReference>
<keyword evidence="4" id="KW-1185">Reference proteome</keyword>
<accession>A0A9X0AJV7</accession>
<evidence type="ECO:0000259" key="2">
    <source>
        <dbReference type="Pfam" id="PF26640"/>
    </source>
</evidence>
<evidence type="ECO:0000313" key="3">
    <source>
        <dbReference type="EMBL" id="KAJ8064154.1"/>
    </source>
</evidence>
<dbReference type="Pfam" id="PF26640">
    <property type="entry name" value="DUF8212"/>
    <property type="match status" value="1"/>
</dbReference>
<dbReference type="Pfam" id="PF06985">
    <property type="entry name" value="HET"/>
    <property type="match status" value="1"/>
</dbReference>
<reference evidence="3" key="1">
    <citation type="submission" date="2022-11" db="EMBL/GenBank/DDBJ databases">
        <title>Genome Resource of Sclerotinia nivalis Strain SnTB1, a Plant Pathogen Isolated from American Ginseng.</title>
        <authorList>
            <person name="Fan S."/>
        </authorList>
    </citation>
    <scope>NUCLEOTIDE SEQUENCE</scope>
    <source>
        <strain evidence="3">SnTB1</strain>
    </source>
</reference>
<evidence type="ECO:0008006" key="5">
    <source>
        <dbReference type="Google" id="ProtNLM"/>
    </source>
</evidence>
<name>A0A9X0AJV7_9HELO</name>
<dbReference type="InterPro" id="IPR010730">
    <property type="entry name" value="HET"/>
</dbReference>
<gene>
    <name evidence="3" type="ORF">OCU04_006507</name>
</gene>
<organism evidence="3 4">
    <name type="scientific">Sclerotinia nivalis</name>
    <dbReference type="NCBI Taxonomy" id="352851"/>
    <lineage>
        <taxon>Eukaryota</taxon>
        <taxon>Fungi</taxon>
        <taxon>Dikarya</taxon>
        <taxon>Ascomycota</taxon>
        <taxon>Pezizomycotina</taxon>
        <taxon>Leotiomycetes</taxon>
        <taxon>Helotiales</taxon>
        <taxon>Sclerotiniaceae</taxon>
        <taxon>Sclerotinia</taxon>
    </lineage>
</organism>
<proteinExistence type="predicted"/>
<dbReference type="Proteomes" id="UP001152300">
    <property type="component" value="Unassembled WGS sequence"/>
</dbReference>